<sequence>MYVIKTCPTCGKKYHVHKDGRVKGACEHVRIGRLRGKNVFLASVDTNELDEMIADEHKKSKK</sequence>
<organism evidence="1">
    <name type="scientific">marine sediment metagenome</name>
    <dbReference type="NCBI Taxonomy" id="412755"/>
    <lineage>
        <taxon>unclassified sequences</taxon>
        <taxon>metagenomes</taxon>
        <taxon>ecological metagenomes</taxon>
    </lineage>
</organism>
<reference evidence="1" key="1">
    <citation type="journal article" date="2014" name="Front. Microbiol.">
        <title>High frequency of phylogenetically diverse reductive dehalogenase-homologous genes in deep subseafloor sedimentary metagenomes.</title>
        <authorList>
            <person name="Kawai M."/>
            <person name="Futagami T."/>
            <person name="Toyoda A."/>
            <person name="Takaki Y."/>
            <person name="Nishi S."/>
            <person name="Hori S."/>
            <person name="Arai W."/>
            <person name="Tsubouchi T."/>
            <person name="Morono Y."/>
            <person name="Uchiyama I."/>
            <person name="Ito T."/>
            <person name="Fujiyama A."/>
            <person name="Inagaki F."/>
            <person name="Takami H."/>
        </authorList>
    </citation>
    <scope>NUCLEOTIDE SEQUENCE</scope>
    <source>
        <strain evidence="1">Expedition CK06-06</strain>
    </source>
</reference>
<comment type="caution">
    <text evidence="1">The sequence shown here is derived from an EMBL/GenBank/DDBJ whole genome shotgun (WGS) entry which is preliminary data.</text>
</comment>
<evidence type="ECO:0000313" key="1">
    <source>
        <dbReference type="EMBL" id="GAH80865.1"/>
    </source>
</evidence>
<dbReference type="AlphaFoldDB" id="X1JH64"/>
<proteinExistence type="predicted"/>
<gene>
    <name evidence="1" type="ORF">S03H2_59258</name>
</gene>
<name>X1JH64_9ZZZZ</name>
<dbReference type="EMBL" id="BARU01038097">
    <property type="protein sequence ID" value="GAH80865.1"/>
    <property type="molecule type" value="Genomic_DNA"/>
</dbReference>
<accession>X1JH64</accession>
<protein>
    <submittedName>
        <fullName evidence="1">Uncharacterized protein</fullName>
    </submittedName>
</protein>